<organism evidence="2 3">
    <name type="scientific">Symbiochloris irregularis</name>
    <dbReference type="NCBI Taxonomy" id="706552"/>
    <lineage>
        <taxon>Eukaryota</taxon>
        <taxon>Viridiplantae</taxon>
        <taxon>Chlorophyta</taxon>
        <taxon>core chlorophytes</taxon>
        <taxon>Trebouxiophyceae</taxon>
        <taxon>Trebouxiales</taxon>
        <taxon>Trebouxiaceae</taxon>
        <taxon>Symbiochloris</taxon>
    </lineage>
</organism>
<evidence type="ECO:0000256" key="1">
    <source>
        <dbReference type="SAM" id="MobiDB-lite"/>
    </source>
</evidence>
<proteinExistence type="predicted"/>
<protein>
    <submittedName>
        <fullName evidence="2">Uncharacterized protein</fullName>
    </submittedName>
</protein>
<dbReference type="Proteomes" id="UP001465755">
    <property type="component" value="Unassembled WGS sequence"/>
</dbReference>
<comment type="caution">
    <text evidence="2">The sequence shown here is derived from an EMBL/GenBank/DDBJ whole genome shotgun (WGS) entry which is preliminary data.</text>
</comment>
<gene>
    <name evidence="2" type="ORF">WJX73_000272</name>
</gene>
<dbReference type="AlphaFoldDB" id="A0AAW1PUN7"/>
<accession>A0AAW1PUN7</accession>
<reference evidence="2 3" key="1">
    <citation type="journal article" date="2024" name="Nat. Commun.">
        <title>Phylogenomics reveals the evolutionary origins of lichenization in chlorophyte algae.</title>
        <authorList>
            <person name="Puginier C."/>
            <person name="Libourel C."/>
            <person name="Otte J."/>
            <person name="Skaloud P."/>
            <person name="Haon M."/>
            <person name="Grisel S."/>
            <person name="Petersen M."/>
            <person name="Berrin J.G."/>
            <person name="Delaux P.M."/>
            <person name="Dal Grande F."/>
            <person name="Keller J."/>
        </authorList>
    </citation>
    <scope>NUCLEOTIDE SEQUENCE [LARGE SCALE GENOMIC DNA]</scope>
    <source>
        <strain evidence="2 3">SAG 2036</strain>
    </source>
</reference>
<evidence type="ECO:0000313" key="3">
    <source>
        <dbReference type="Proteomes" id="UP001465755"/>
    </source>
</evidence>
<feature type="compositionally biased region" description="Polar residues" evidence="1">
    <location>
        <begin position="23"/>
        <end position="33"/>
    </location>
</feature>
<feature type="region of interest" description="Disordered" evidence="1">
    <location>
        <begin position="1"/>
        <end position="88"/>
    </location>
</feature>
<sequence>MTDSSPDAAGDQDGSPVRKKQHVSFSDSPHTNGSSDTPHQSPTPSSSPQPPIQVSPFARLAQQPATDSPRSSISAGPGTMPSRAVSWQDMVGRDLVSVREFEPSEADGSESGLWGKHHEKGCCCIM</sequence>
<dbReference type="EMBL" id="JALJOQ010000008">
    <property type="protein sequence ID" value="KAK9812146.1"/>
    <property type="molecule type" value="Genomic_DNA"/>
</dbReference>
<keyword evidence="3" id="KW-1185">Reference proteome</keyword>
<evidence type="ECO:0000313" key="2">
    <source>
        <dbReference type="EMBL" id="KAK9812146.1"/>
    </source>
</evidence>
<feature type="compositionally biased region" description="Low complexity" evidence="1">
    <location>
        <begin position="34"/>
        <end position="44"/>
    </location>
</feature>
<name>A0AAW1PUN7_9CHLO</name>
<feature type="compositionally biased region" description="Polar residues" evidence="1">
    <location>
        <begin position="63"/>
        <end position="74"/>
    </location>
</feature>